<dbReference type="RefSeq" id="WP_255189588.1">
    <property type="nucleotide sequence ID" value="NZ_CP113517.1"/>
</dbReference>
<dbReference type="EMBL" id="CP113517">
    <property type="protein sequence ID" value="WAR44613.1"/>
    <property type="molecule type" value="Genomic_DNA"/>
</dbReference>
<dbReference type="Pfam" id="PF00004">
    <property type="entry name" value="AAA"/>
    <property type="match status" value="1"/>
</dbReference>
<name>A0ABY7GJU6_9GAMM</name>
<feature type="domain" description="AAA+ ATPase" evidence="1">
    <location>
        <begin position="2"/>
        <end position="149"/>
    </location>
</feature>
<evidence type="ECO:0000313" key="3">
    <source>
        <dbReference type="Proteomes" id="UP001162780"/>
    </source>
</evidence>
<evidence type="ECO:0000313" key="2">
    <source>
        <dbReference type="EMBL" id="WAR44613.1"/>
    </source>
</evidence>
<dbReference type="InterPro" id="IPR027417">
    <property type="entry name" value="P-loop_NTPase"/>
</dbReference>
<dbReference type="InterPro" id="IPR003959">
    <property type="entry name" value="ATPase_AAA_core"/>
</dbReference>
<gene>
    <name evidence="2" type="ORF">NM686_020050</name>
</gene>
<dbReference type="InterPro" id="IPR027065">
    <property type="entry name" value="Lon_Prtase"/>
</dbReference>
<keyword evidence="3" id="KW-1185">Reference proteome</keyword>
<organism evidence="2 3">
    <name type="scientific">Methylomonas rapida</name>
    <dbReference type="NCBI Taxonomy" id="2963939"/>
    <lineage>
        <taxon>Bacteria</taxon>
        <taxon>Pseudomonadati</taxon>
        <taxon>Pseudomonadota</taxon>
        <taxon>Gammaproteobacteria</taxon>
        <taxon>Methylococcales</taxon>
        <taxon>Methylococcaceae</taxon>
        <taxon>Methylomonas</taxon>
    </lineage>
</organism>
<dbReference type="Gene3D" id="3.40.50.300">
    <property type="entry name" value="P-loop containing nucleotide triphosphate hydrolases"/>
    <property type="match status" value="1"/>
</dbReference>
<dbReference type="InterPro" id="IPR003593">
    <property type="entry name" value="AAA+_ATPase"/>
</dbReference>
<proteinExistence type="predicted"/>
<dbReference type="PANTHER" id="PTHR43718:SF2">
    <property type="entry name" value="LON PROTEASE HOMOLOG, MITOCHONDRIAL"/>
    <property type="match status" value="1"/>
</dbReference>
<evidence type="ECO:0000259" key="1">
    <source>
        <dbReference type="SMART" id="SM00382"/>
    </source>
</evidence>
<protein>
    <submittedName>
        <fullName evidence="2">AAA family ATPase</fullName>
    </submittedName>
</protein>
<reference evidence="2" key="1">
    <citation type="submission" date="2022-11" db="EMBL/GenBank/DDBJ databases">
        <title>Methylomonas rapida sp. nov., Carotenoid-Producing Obligate Methanotrophs with High Growth Characteristics and Biotechnological Potential.</title>
        <authorList>
            <person name="Tikhonova E.N."/>
            <person name="Suleimanov R.Z."/>
            <person name="Miroshnikov K."/>
            <person name="Oshkin I.Y."/>
            <person name="Belova S.E."/>
            <person name="Danilova O.V."/>
            <person name="Ashikhmin A."/>
            <person name="Konopkin A."/>
            <person name="But S.Y."/>
            <person name="Khmelenina V.N."/>
            <person name="Kuznetsov N."/>
            <person name="Pimenov N.V."/>
            <person name="Dedysh S.N."/>
        </authorList>
    </citation>
    <scope>NUCLEOTIDE SEQUENCE</scope>
    <source>
        <strain evidence="2">MP1</strain>
    </source>
</reference>
<dbReference type="SMART" id="SM00382">
    <property type="entry name" value="AAA"/>
    <property type="match status" value="1"/>
</dbReference>
<accession>A0ABY7GJU6</accession>
<dbReference type="SUPFAM" id="SSF52540">
    <property type="entry name" value="P-loop containing nucleoside triphosphate hydrolases"/>
    <property type="match status" value="1"/>
</dbReference>
<dbReference type="Proteomes" id="UP001162780">
    <property type="component" value="Chromosome"/>
</dbReference>
<sequence>MYFPAVLISGPAGIGKTAVIQAICRALDIDYGFYDFSSASSSWGLCGQDSGWNGSHIGLVLKKLLYGTCANPVIHLDELDKGLINHNLDPYLALHTLLERPQMRQYCDAYAQNLPVDASYVSFFATANNIQAISRVILSRFRVIELQPPSPKQMRRIVLNMYRSKLKEEGVEQVFKADLNESVIDFLAKKTPRETGLIIARAIAAASAQKPTSGELHELQLDHLSECQAQDTHGRKMGFLW</sequence>
<dbReference type="PANTHER" id="PTHR43718">
    <property type="entry name" value="LON PROTEASE"/>
    <property type="match status" value="1"/>
</dbReference>